<dbReference type="CDD" id="cd11344">
    <property type="entry name" value="AmyAc_GlgE_like"/>
    <property type="match status" value="1"/>
</dbReference>
<dbReference type="SUPFAM" id="SSF51445">
    <property type="entry name" value="(Trans)glycosidases"/>
    <property type="match status" value="1"/>
</dbReference>
<dbReference type="InterPro" id="IPR013780">
    <property type="entry name" value="Glyco_hydro_b"/>
</dbReference>
<dbReference type="InterPro" id="IPR026585">
    <property type="entry name" value="GlgE"/>
</dbReference>
<evidence type="ECO:0000259" key="8">
    <source>
        <dbReference type="SMART" id="SM00642"/>
    </source>
</evidence>
<organism evidence="9 10">
    <name type="scientific">Kitasatospora aureofaciens</name>
    <name type="common">Streptomyces aureofaciens</name>
    <dbReference type="NCBI Taxonomy" id="1894"/>
    <lineage>
        <taxon>Bacteria</taxon>
        <taxon>Bacillati</taxon>
        <taxon>Actinomycetota</taxon>
        <taxon>Actinomycetes</taxon>
        <taxon>Kitasatosporales</taxon>
        <taxon>Streptomycetaceae</taxon>
        <taxon>Kitasatospora</taxon>
    </lineage>
</organism>
<name>A0A8H9HQB0_KITAU</name>
<evidence type="ECO:0000256" key="6">
    <source>
        <dbReference type="HAMAP-Rule" id="MF_02124"/>
    </source>
</evidence>
<feature type="site" description="Transition state stabilizer" evidence="6">
    <location>
        <position position="626"/>
    </location>
</feature>
<dbReference type="PANTHER" id="PTHR47786:SF2">
    <property type="entry name" value="GLYCOSYL HYDROLASE FAMILY 13 CATALYTIC DOMAIN-CONTAINING PROTEIN"/>
    <property type="match status" value="1"/>
</dbReference>
<feature type="active site" description="Proton donor" evidence="6">
    <location>
        <position position="569"/>
    </location>
</feature>
<comment type="function">
    <text evidence="6">Maltosyltransferase that uses maltose 1-phosphate (M1P) as the sugar donor to elongate linear or branched alpha-(1-&gt;4)-glucans. Is involved in a branched alpha-glucan biosynthetic pathway from trehalose, together with TreS, Mak and GlgB.</text>
</comment>
<dbReference type="EMBL" id="BMUB01000006">
    <property type="protein sequence ID" value="GGU78520.1"/>
    <property type="molecule type" value="Genomic_DNA"/>
</dbReference>
<keyword evidence="4 6" id="KW-0119">Carbohydrate metabolism</keyword>
<keyword evidence="3 6" id="KW-0808">Transferase</keyword>
<evidence type="ECO:0000256" key="1">
    <source>
        <dbReference type="ARBA" id="ARBA00011738"/>
    </source>
</evidence>
<feature type="binding site" evidence="6">
    <location>
        <position position="470"/>
    </location>
    <ligand>
        <name>alpha-maltose 1-phosphate</name>
        <dbReference type="ChEBI" id="CHEBI:63576"/>
    </ligand>
</feature>
<dbReference type="PANTHER" id="PTHR47786">
    <property type="entry name" value="ALPHA-1,4-GLUCAN:MALTOSE-1-PHOSPHATE MALTOSYLTRANSFERASE"/>
    <property type="match status" value="1"/>
</dbReference>
<gene>
    <name evidence="9" type="primary">glgE1</name>
    <name evidence="6" type="synonym">glgE</name>
    <name evidence="9" type="ORF">GCM10010502_33160</name>
</gene>
<dbReference type="InterPro" id="IPR021828">
    <property type="entry name" value="GlgE_dom_N/S"/>
</dbReference>
<evidence type="ECO:0000256" key="4">
    <source>
        <dbReference type="ARBA" id="ARBA00023277"/>
    </source>
</evidence>
<dbReference type="InterPro" id="IPR017853">
    <property type="entry name" value="GH"/>
</dbReference>
<dbReference type="HAMAP" id="MF_02124">
    <property type="entry name" value="GlgE"/>
    <property type="match status" value="1"/>
</dbReference>
<dbReference type="Proteomes" id="UP000610124">
    <property type="component" value="Unassembled WGS sequence"/>
</dbReference>
<dbReference type="Gene3D" id="1.20.58.80">
    <property type="entry name" value="Phosphotransferase system, lactose/cellobiose-type IIA subunit"/>
    <property type="match status" value="1"/>
</dbReference>
<dbReference type="InterPro" id="IPR013783">
    <property type="entry name" value="Ig-like_fold"/>
</dbReference>
<evidence type="ECO:0000313" key="10">
    <source>
        <dbReference type="Proteomes" id="UP000610124"/>
    </source>
</evidence>
<protein>
    <recommendedName>
        <fullName evidence="6">Alpha-1,4-glucan:maltose-1-phosphate maltosyltransferase</fullName>
        <shortName evidence="6">GMPMT</shortName>
        <ecNumber evidence="6">2.4.99.16</ecNumber>
    </recommendedName>
    <alternativeName>
        <fullName evidence="6">(1-&gt;4)-alpha-D-glucan:maltose-1-phosphate alpha-D-maltosyltransferase</fullName>
    </alternativeName>
</protein>
<feature type="binding site" evidence="6">
    <location>
        <position position="410"/>
    </location>
    <ligand>
        <name>alpha-maltose 1-phosphate</name>
        <dbReference type="ChEBI" id="CHEBI:63576"/>
    </ligand>
</feature>
<accession>A0A8H9HQB0</accession>
<reference evidence="9" key="1">
    <citation type="journal article" date="2014" name="Int. J. Syst. Evol. Microbiol.">
        <title>Complete genome sequence of Corynebacterium casei LMG S-19264T (=DSM 44701T), isolated from a smear-ripened cheese.</title>
        <authorList>
            <consortium name="US DOE Joint Genome Institute (JGI-PGF)"/>
            <person name="Walter F."/>
            <person name="Albersmeier A."/>
            <person name="Kalinowski J."/>
            <person name="Ruckert C."/>
        </authorList>
    </citation>
    <scope>NUCLEOTIDE SEQUENCE</scope>
    <source>
        <strain evidence="9">JCM 4434</strain>
    </source>
</reference>
<comment type="similarity">
    <text evidence="6">Belongs to the glycosyl hydrolase 13 family. GlgE subfamily.</text>
</comment>
<dbReference type="GO" id="GO:0016758">
    <property type="term" value="F:hexosyltransferase activity"/>
    <property type="evidence" value="ECO:0007669"/>
    <property type="project" value="UniProtKB-UniRule"/>
</dbReference>
<feature type="compositionally biased region" description="Low complexity" evidence="7">
    <location>
        <begin position="47"/>
        <end position="76"/>
    </location>
</feature>
<dbReference type="Gene3D" id="2.60.40.1180">
    <property type="entry name" value="Golgi alpha-mannosidase II"/>
    <property type="match status" value="1"/>
</dbReference>
<dbReference type="AlphaFoldDB" id="A0A8H9HQB0"/>
<feature type="compositionally biased region" description="Low complexity" evidence="7">
    <location>
        <begin position="126"/>
        <end position="144"/>
    </location>
</feature>
<sequence length="806" mass="88245">MHGDTRDQSTPVAHTVDPAVAESAGRMDSDTRTDPAMPSPRASGAVRTESSESQASTAQAPAAPPATDQPATAARQPGAEEDLTAAPRRRTTSTRRTTATAATRRAAEPGSAAADAEPPARKRAASKSTTKTATAKTGTKTATKPSARKTTESDTVIGRIPVLDVSPQIDAGRRPAKAVVGETFLVTATVFREGHDAVNANVVLRDPRGRSGPWTPMRELAEGTDRWGAHITPTAPGRWSYLVEAWSDPIATWRRTAGVKLPAGIDTALVLEEGARLLEQAAAGVPKKEGRAHVLAAVDALRDPGLPPLSRLAAALAPEVLELLARYPLRELLSASRPLPLQVDRERALFGSWYEFFPRSEGAVVDPNGVEPPRSGTLRTAAERLPAIAAMDFDVVYLPPVHPIGRAFRKGPDNTLTAGPHDVGSPWAIGSPEGGHDAVHPDLGTIEDFDHFVAEARALHLEVALDFALQCSPDHPWVNKHPEWFSHRADGTIAYAENPPKKYQDIYPINFDQDMDGIVKETVRILRFWMSHGVRIFRVDNPHTKPVVFWEKVLSDIARTDPDVVFLAEAFTRPAMMHTLAKIGFHQSYTYFTWRNTKNELTEYLTELTGDAAAYMRPNFFANTPDILHAFLQQGGRAAFAIRAVLAATLSPSYGVYAGFELCENEPAHPGSEEYLHSEKYELRPRDWNRTDTLAPLLTVLNRLRRRHPALQQLRDLRFHPTDNDQVLAYSKTATTPEGLTDQVITVVNLDPHHAQEATVTLEGDGPHVVHDELTGAVYTWGRHNYVRLDPSAEPAHLLTVRRNPT</sequence>
<evidence type="ECO:0000256" key="3">
    <source>
        <dbReference type="ARBA" id="ARBA00022679"/>
    </source>
</evidence>
<reference evidence="9" key="2">
    <citation type="submission" date="2020-09" db="EMBL/GenBank/DDBJ databases">
        <authorList>
            <person name="Sun Q."/>
            <person name="Ohkuma M."/>
        </authorList>
    </citation>
    <scope>NUCLEOTIDE SEQUENCE</scope>
    <source>
        <strain evidence="9">JCM 4434</strain>
    </source>
</reference>
<feature type="binding site" evidence="6">
    <location>
        <begin position="680"/>
        <end position="681"/>
    </location>
    <ligand>
        <name>alpha-maltose 1-phosphate</name>
        <dbReference type="ChEBI" id="CHEBI:63576"/>
    </ligand>
</feature>
<feature type="active site" description="Nucleophile" evidence="6">
    <location>
        <position position="540"/>
    </location>
</feature>
<proteinExistence type="inferred from homology"/>
<comment type="caution">
    <text evidence="9">The sequence shown here is derived from an EMBL/GenBank/DDBJ whole genome shotgun (WGS) entry which is preliminary data.</text>
</comment>
<feature type="binding site" evidence="6">
    <location>
        <position position="505"/>
    </location>
    <ligand>
        <name>alpha-maltose 1-phosphate</name>
        <dbReference type="ChEBI" id="CHEBI:63576"/>
    </ligand>
</feature>
<feature type="domain" description="Glycosyl hydrolase family 13 catalytic" evidence="8">
    <location>
        <begin position="351"/>
        <end position="705"/>
    </location>
</feature>
<evidence type="ECO:0000256" key="7">
    <source>
        <dbReference type="SAM" id="MobiDB-lite"/>
    </source>
</evidence>
<feature type="binding site" evidence="6">
    <location>
        <position position="541"/>
    </location>
    <ligand>
        <name>alpha-maltose 1-phosphate</name>
        <dbReference type="ChEBI" id="CHEBI:63576"/>
    </ligand>
</feature>
<comment type="catalytic activity">
    <reaction evidence="5 6">
        <text>alpha-maltose 1-phosphate + [(1-&gt;4)-alpha-D-glucosyl](n) = [(1-&gt;4)-alpha-D-glucosyl](n+2) + phosphate</text>
        <dbReference type="Rhea" id="RHEA:42692"/>
        <dbReference type="Rhea" id="RHEA-COMP:9584"/>
        <dbReference type="Rhea" id="RHEA-COMP:10183"/>
        <dbReference type="ChEBI" id="CHEBI:15444"/>
        <dbReference type="ChEBI" id="CHEBI:43474"/>
        <dbReference type="ChEBI" id="CHEBI:63576"/>
        <dbReference type="EC" id="2.4.99.16"/>
    </reaction>
</comment>
<dbReference type="EC" id="2.4.99.16" evidence="6"/>
<feature type="region of interest" description="Disordered" evidence="7">
    <location>
        <begin position="1"/>
        <end position="155"/>
    </location>
</feature>
<dbReference type="Gene3D" id="3.20.20.80">
    <property type="entry name" value="Glycosidases"/>
    <property type="match status" value="1"/>
</dbReference>
<dbReference type="InterPro" id="IPR006047">
    <property type="entry name" value="GH13_cat_dom"/>
</dbReference>
<dbReference type="Gene3D" id="2.60.40.10">
    <property type="entry name" value="Immunoglobulins"/>
    <property type="match status" value="1"/>
</dbReference>
<comment type="subunit">
    <text evidence="1 6">Homodimer.</text>
</comment>
<evidence type="ECO:0000256" key="2">
    <source>
        <dbReference type="ARBA" id="ARBA00022676"/>
    </source>
</evidence>
<dbReference type="GO" id="GO:0030979">
    <property type="term" value="P:alpha-glucan biosynthetic process"/>
    <property type="evidence" value="ECO:0007669"/>
    <property type="project" value="UniProtKB-UniRule"/>
</dbReference>
<evidence type="ECO:0000313" key="9">
    <source>
        <dbReference type="EMBL" id="GGU78520.1"/>
    </source>
</evidence>
<dbReference type="InterPro" id="IPR049171">
    <property type="entry name" value="GLGE_C"/>
</dbReference>
<dbReference type="GO" id="GO:0004553">
    <property type="term" value="F:hydrolase activity, hydrolyzing O-glycosyl compounds"/>
    <property type="evidence" value="ECO:0007669"/>
    <property type="project" value="InterPro"/>
</dbReference>
<dbReference type="Pfam" id="PF11896">
    <property type="entry name" value="GlgE_dom_N_S"/>
    <property type="match status" value="1"/>
</dbReference>
<dbReference type="SMART" id="SM00642">
    <property type="entry name" value="Aamy"/>
    <property type="match status" value="1"/>
</dbReference>
<evidence type="ECO:0000256" key="5">
    <source>
        <dbReference type="ARBA" id="ARBA00048735"/>
    </source>
</evidence>
<feature type="compositionally biased region" description="Low complexity" evidence="7">
    <location>
        <begin position="94"/>
        <end position="117"/>
    </location>
</feature>
<dbReference type="Pfam" id="PF21702">
    <property type="entry name" value="GLGE_C"/>
    <property type="match status" value="1"/>
</dbReference>
<keyword evidence="2 6" id="KW-0328">Glycosyltransferase</keyword>